<dbReference type="GO" id="GO:0004984">
    <property type="term" value="F:olfactory receptor activity"/>
    <property type="evidence" value="ECO:0007669"/>
    <property type="project" value="InterPro"/>
</dbReference>
<keyword evidence="4" id="KW-0297">G-protein coupled receptor</keyword>
<evidence type="ECO:0000256" key="7">
    <source>
        <dbReference type="ARBA" id="ARBA00023224"/>
    </source>
</evidence>
<sequence>MISRNMCQGNQSTISEFLFLGLSDQAEQQKLLFVLFLGMYLATVVGNWFIILAISFDSYFHIPMYLFLANLSFDDISSISTPIPKMLINIQTNRVMAYDHFVAVCHPLNYTTIMQPKLCILLTVTPWVLSNIIALTHTLLLLQLCFCDNSTLLHFFCDLDPLLKLSCSDTMSNELVLFITTHVIYHNVGSVIITFPFALILFYVCIVRAVLRISSTEGKWKTFSTCASHLTVVLLFYGTIVGVYFFPLLIHPNNRYEIGVVLFTVITPMVNPFFYSLRNKDTQGALRKFIHGKSFLPLMPWASELHLFP</sequence>
<dbReference type="InParanoid" id="A0A671DW97"/>
<dbReference type="GO" id="GO:0016020">
    <property type="term" value="C:membrane"/>
    <property type="evidence" value="ECO:0007669"/>
    <property type="project" value="UniProtKB-SubCell"/>
</dbReference>
<dbReference type="SUPFAM" id="SSF81321">
    <property type="entry name" value="Family A G protein-coupled receptor-like"/>
    <property type="match status" value="1"/>
</dbReference>
<feature type="transmembrane region" description="Helical" evidence="8">
    <location>
        <begin position="223"/>
        <end position="246"/>
    </location>
</feature>
<evidence type="ECO:0000256" key="5">
    <source>
        <dbReference type="ARBA" id="ARBA00023136"/>
    </source>
</evidence>
<keyword evidence="6" id="KW-0675">Receptor</keyword>
<feature type="transmembrane region" description="Helical" evidence="8">
    <location>
        <begin position="258"/>
        <end position="277"/>
    </location>
</feature>
<proteinExistence type="predicted"/>
<dbReference type="GO" id="GO:0004930">
    <property type="term" value="F:G protein-coupled receptor activity"/>
    <property type="evidence" value="ECO:0007669"/>
    <property type="project" value="UniProtKB-KW"/>
</dbReference>
<evidence type="ECO:0000313" key="10">
    <source>
        <dbReference type="Ensembl" id="ENSRFEP00010005160.1"/>
    </source>
</evidence>
<dbReference type="GeneTree" id="ENSGT00940000162899"/>
<comment type="subcellular location">
    <subcellularLocation>
        <location evidence="1">Membrane</location>
        <topology evidence="1">Multi-pass membrane protein</topology>
    </subcellularLocation>
</comment>
<protein>
    <recommendedName>
        <fullName evidence="9">G-protein coupled receptors family 1 profile domain-containing protein</fullName>
    </recommendedName>
</protein>
<feature type="domain" description="G-protein coupled receptors family 1 profile" evidence="9">
    <location>
        <begin position="95"/>
        <end position="275"/>
    </location>
</feature>
<dbReference type="Proteomes" id="UP000472240">
    <property type="component" value="Chromosome 11"/>
</dbReference>
<reference evidence="10" key="4">
    <citation type="submission" date="2025-08" db="UniProtKB">
        <authorList>
            <consortium name="Ensembl"/>
        </authorList>
    </citation>
    <scope>IDENTIFICATION</scope>
</reference>
<evidence type="ECO:0000256" key="4">
    <source>
        <dbReference type="ARBA" id="ARBA00023040"/>
    </source>
</evidence>
<keyword evidence="11" id="KW-1185">Reference proteome</keyword>
<evidence type="ECO:0000256" key="2">
    <source>
        <dbReference type="ARBA" id="ARBA00022692"/>
    </source>
</evidence>
<dbReference type="PRINTS" id="PR00245">
    <property type="entry name" value="OLFACTORYR"/>
</dbReference>
<reference evidence="10 11" key="2">
    <citation type="journal article" date="2018" name="Annu Rev Anim Biosci">
        <title>Bat Biology, Genomes, and the Bat1K Project: To Generate Chromosome-Level Genomes for All Living Bat Species.</title>
        <authorList>
            <person name="Teeling E.C."/>
            <person name="Vernes S.C."/>
            <person name="Davalos L.M."/>
            <person name="Ray D.A."/>
            <person name="Gilbert M.T.P."/>
            <person name="Myers E."/>
        </authorList>
    </citation>
    <scope>NUCLEOTIDE SEQUENCE</scope>
</reference>
<reference evidence="10 11" key="1">
    <citation type="journal article" date="2015" name="Annu Rev Anim Biosci">
        <title>The Genome 10K Project: a way forward.</title>
        <authorList>
            <person name="Koepfli K.P."/>
            <person name="Paten B."/>
            <person name="O'Brien S.J."/>
            <person name="Koepfli K.P."/>
            <person name="Paten B."/>
            <person name="Antunes A."/>
            <person name="Belov K."/>
            <person name="Bustamante C."/>
            <person name="Castoe T.A."/>
            <person name="Clawson H."/>
            <person name="Crawford A.J."/>
            <person name="Diekhans M."/>
            <person name="Distel D."/>
            <person name="Durbin R."/>
            <person name="Earl D."/>
            <person name="Fujita M.K."/>
            <person name="Gamble T."/>
            <person name="Georges A."/>
            <person name="Gemmell N."/>
            <person name="Gilbert M.T."/>
            <person name="Graves J.M."/>
            <person name="Green R.E."/>
            <person name="Hickey G."/>
            <person name="Jarvis E.D."/>
            <person name="Johnson W."/>
            <person name="Komissarov A."/>
            <person name="Korf I."/>
            <person name="Kuhn R."/>
            <person name="Larkin D.M."/>
            <person name="Lewin H."/>
            <person name="Lopez J.V."/>
            <person name="Ma J."/>
            <person name="Marques-Bonet T."/>
            <person name="Miller W."/>
            <person name="Murphy R."/>
            <person name="Pevzner P."/>
            <person name="Shapiro B."/>
            <person name="Steiner C."/>
            <person name="Tamazian G."/>
            <person name="Venkatesh B."/>
            <person name="Wang J."/>
            <person name="Wayne R."/>
            <person name="Wiley E."/>
            <person name="Yang H."/>
            <person name="Zhang G."/>
            <person name="Haussler D."/>
            <person name="Ryder O."/>
            <person name="O'Brien S.J."/>
        </authorList>
    </citation>
    <scope>NUCLEOTIDE SEQUENCE</scope>
</reference>
<accession>A0A671DW97</accession>
<dbReference type="Gene3D" id="1.20.1070.10">
    <property type="entry name" value="Rhodopsin 7-helix transmembrane proteins"/>
    <property type="match status" value="1"/>
</dbReference>
<dbReference type="InterPro" id="IPR017452">
    <property type="entry name" value="GPCR_Rhodpsn_7TM"/>
</dbReference>
<feature type="transmembrane region" description="Helical" evidence="8">
    <location>
        <begin position="184"/>
        <end position="211"/>
    </location>
</feature>
<organism evidence="10 11">
    <name type="scientific">Rhinolophus ferrumequinum</name>
    <name type="common">Greater horseshoe bat</name>
    <dbReference type="NCBI Taxonomy" id="59479"/>
    <lineage>
        <taxon>Eukaryota</taxon>
        <taxon>Metazoa</taxon>
        <taxon>Chordata</taxon>
        <taxon>Craniata</taxon>
        <taxon>Vertebrata</taxon>
        <taxon>Euteleostomi</taxon>
        <taxon>Mammalia</taxon>
        <taxon>Eutheria</taxon>
        <taxon>Laurasiatheria</taxon>
        <taxon>Chiroptera</taxon>
        <taxon>Yinpterochiroptera</taxon>
        <taxon>Rhinolophoidea</taxon>
        <taxon>Rhinolophidae</taxon>
        <taxon>Rhinolophinae</taxon>
        <taxon>Rhinolophus</taxon>
    </lineage>
</organism>
<dbReference type="AlphaFoldDB" id="A0A671DW97"/>
<reference evidence="11" key="3">
    <citation type="submission" date="2018-12" db="EMBL/GenBank/DDBJ databases">
        <title>G10K-VGP greater horseshoe bat female genome, primary haplotype.</title>
        <authorList>
            <person name="Teeling E."/>
            <person name="Myers G."/>
            <person name="Vernes S."/>
            <person name="Pippel M."/>
            <person name="Winkler S."/>
            <person name="Fedrigo O."/>
            <person name="Rhie A."/>
            <person name="Koren S."/>
            <person name="Phillippy A."/>
            <person name="Lewin H."/>
            <person name="Damas J."/>
            <person name="Howe K."/>
            <person name="Mountcastle J."/>
            <person name="Jarvis E.D."/>
        </authorList>
    </citation>
    <scope>NUCLEOTIDE SEQUENCE [LARGE SCALE GENOMIC DNA]</scope>
</reference>
<feature type="transmembrane region" description="Helical" evidence="8">
    <location>
        <begin position="118"/>
        <end position="142"/>
    </location>
</feature>
<keyword evidence="7" id="KW-0807">Transducer</keyword>
<dbReference type="Ensembl" id="ENSRFET00010005640.1">
    <property type="protein sequence ID" value="ENSRFEP00010005160.1"/>
    <property type="gene ID" value="ENSRFEG00010003543.1"/>
</dbReference>
<dbReference type="Pfam" id="PF13853">
    <property type="entry name" value="7tm_4"/>
    <property type="match status" value="1"/>
</dbReference>
<evidence type="ECO:0000256" key="3">
    <source>
        <dbReference type="ARBA" id="ARBA00022989"/>
    </source>
</evidence>
<evidence type="ECO:0000256" key="6">
    <source>
        <dbReference type="ARBA" id="ARBA00023170"/>
    </source>
</evidence>
<dbReference type="PANTHER" id="PTHR48001">
    <property type="entry name" value="OLFACTORY RECEPTOR"/>
    <property type="match status" value="1"/>
</dbReference>
<dbReference type="PROSITE" id="PS50262">
    <property type="entry name" value="G_PROTEIN_RECEP_F1_2"/>
    <property type="match status" value="1"/>
</dbReference>
<name>A0A671DW97_RHIFE</name>
<feature type="transmembrane region" description="Helical" evidence="8">
    <location>
        <begin position="31"/>
        <end position="54"/>
    </location>
</feature>
<keyword evidence="2 8" id="KW-0812">Transmembrane</keyword>
<evidence type="ECO:0000259" key="9">
    <source>
        <dbReference type="PROSITE" id="PS50262"/>
    </source>
</evidence>
<evidence type="ECO:0000256" key="1">
    <source>
        <dbReference type="ARBA" id="ARBA00004141"/>
    </source>
</evidence>
<keyword evidence="5 8" id="KW-0472">Membrane</keyword>
<evidence type="ECO:0000256" key="8">
    <source>
        <dbReference type="SAM" id="Phobius"/>
    </source>
</evidence>
<keyword evidence="3 8" id="KW-1133">Transmembrane helix</keyword>
<dbReference type="InterPro" id="IPR000725">
    <property type="entry name" value="Olfact_rcpt"/>
</dbReference>
<reference evidence="10" key="5">
    <citation type="submission" date="2025-09" db="UniProtKB">
        <authorList>
            <consortium name="Ensembl"/>
        </authorList>
    </citation>
    <scope>IDENTIFICATION</scope>
</reference>
<evidence type="ECO:0000313" key="11">
    <source>
        <dbReference type="Proteomes" id="UP000472240"/>
    </source>
</evidence>
<dbReference type="OMA" id="MQPRLCV"/>